<feature type="compositionally biased region" description="Basic and acidic residues" evidence="1">
    <location>
        <begin position="193"/>
        <end position="204"/>
    </location>
</feature>
<reference evidence="2 3" key="1">
    <citation type="submission" date="2018-11" db="EMBL/GenBank/DDBJ databases">
        <title>The project aimed at sequencing of H. pylori N6 laboratory stock and two of its isogenic mutants deficient in activity of a serine protease HtrA in order to find the possible suppressor mutations.</title>
        <authorList>
            <person name="Strapagiel D."/>
            <person name="Lach J."/>
            <person name="Zarzecka U."/>
            <person name="Backert S."/>
            <person name="Pawlik A."/>
        </authorList>
    </citation>
    <scope>NUCLEOTIDE SEQUENCE [LARGE SCALE GENOMIC DNA]</scope>
    <source>
        <strain evidence="2 3">N6</strain>
    </source>
</reference>
<organism evidence="2 3">
    <name type="scientific">Helicobacter pylori</name>
    <name type="common">Campylobacter pylori</name>
    <dbReference type="NCBI Taxonomy" id="210"/>
    <lineage>
        <taxon>Bacteria</taxon>
        <taxon>Pseudomonadati</taxon>
        <taxon>Campylobacterota</taxon>
        <taxon>Epsilonproteobacteria</taxon>
        <taxon>Campylobacterales</taxon>
        <taxon>Helicobacteraceae</taxon>
        <taxon>Helicobacter</taxon>
    </lineage>
</organism>
<evidence type="ECO:0000313" key="2">
    <source>
        <dbReference type="EMBL" id="TLR85611.1"/>
    </source>
</evidence>
<feature type="compositionally biased region" description="Basic and acidic residues" evidence="1">
    <location>
        <begin position="171"/>
        <end position="184"/>
    </location>
</feature>
<dbReference type="InterPro" id="IPR008592">
    <property type="entry name" value="DUF874"/>
</dbReference>
<dbReference type="Pfam" id="PF05917">
    <property type="entry name" value="DUF874"/>
    <property type="match status" value="1"/>
</dbReference>
<protein>
    <submittedName>
        <fullName evidence="2">DUF874 family protein</fullName>
    </submittedName>
</protein>
<comment type="caution">
    <text evidence="2">The sequence shown here is derived from an EMBL/GenBank/DDBJ whole genome shotgun (WGS) entry which is preliminary data.</text>
</comment>
<gene>
    <name evidence="2" type="ORF">EGM89_02010</name>
</gene>
<dbReference type="AlphaFoldDB" id="A0AB74KMH6"/>
<accession>A0AB74KMH6</accession>
<feature type="compositionally biased region" description="Polar residues" evidence="1">
    <location>
        <begin position="266"/>
        <end position="276"/>
    </location>
</feature>
<dbReference type="Proteomes" id="UP000306692">
    <property type="component" value="Unassembled WGS sequence"/>
</dbReference>
<name>A0AB74KMH6_HELPX</name>
<dbReference type="EMBL" id="VAPN01000002">
    <property type="protein sequence ID" value="TLR85611.1"/>
    <property type="molecule type" value="Genomic_DNA"/>
</dbReference>
<dbReference type="PIRSF" id="PIRSF015868">
    <property type="entry name" value="DUF874_HELPY"/>
    <property type="match status" value="1"/>
</dbReference>
<feature type="compositionally biased region" description="Basic and acidic residues" evidence="1">
    <location>
        <begin position="134"/>
        <end position="144"/>
    </location>
</feature>
<dbReference type="RefSeq" id="WP_138118277.1">
    <property type="nucleotide sequence ID" value="NZ_VAPN01000002.1"/>
</dbReference>
<feature type="compositionally biased region" description="Low complexity" evidence="1">
    <location>
        <begin position="249"/>
        <end position="262"/>
    </location>
</feature>
<evidence type="ECO:0000313" key="3">
    <source>
        <dbReference type="Proteomes" id="UP000306692"/>
    </source>
</evidence>
<feature type="region of interest" description="Disordered" evidence="1">
    <location>
        <begin position="247"/>
        <end position="277"/>
    </location>
</feature>
<sequence length="397" mass="45242">MESVKTRKTNKVGKNTEIADTKANKETHFKQVSAITNIIRSIGGFFTKIAKKVRELVKKHPEKSNAALVVLTHAACKRAKELDDKVQDKSKQAEKENQINWWKYSGLTIATSLLLAACSVGDIDKQIELEQEKKEAENARDRANKSGIELEQEKQKTNKSGIELANSQIKAEQERQKTEQEKQKANKSAIELEQQKQKTEQERQKTINTQKDFIKYAEQNCQENHNQFFIKKGGIKGGAIEVEAECKTPKPTKTNQTPIQPKHLPNSKQPRSQRGSKAQELIAYLQKELESLPYSQKAIAKQVDFYKPSSIAYLELDPRDFNVAEEWQKENLKIRSKAQAKMLEMRDLKPDPQAHLSTSQSLLFVQKIFADVSKEIKVVANTEKKVEKAGYGYSKRM</sequence>
<feature type="region of interest" description="Disordered" evidence="1">
    <location>
        <begin position="134"/>
        <end position="204"/>
    </location>
</feature>
<proteinExistence type="predicted"/>
<evidence type="ECO:0000256" key="1">
    <source>
        <dbReference type="SAM" id="MobiDB-lite"/>
    </source>
</evidence>